<comment type="caution">
    <text evidence="1">The sequence shown here is derived from an EMBL/GenBank/DDBJ whole genome shotgun (WGS) entry which is preliminary data.</text>
</comment>
<name>A0A014N3R7_9GAMM</name>
<gene>
    <name evidence="1" type="ORF">BG55_19410</name>
</gene>
<protein>
    <submittedName>
        <fullName evidence="1">Membrane protein</fullName>
    </submittedName>
</protein>
<dbReference type="Proteomes" id="UP000019918">
    <property type="component" value="Unassembled WGS sequence"/>
</dbReference>
<dbReference type="InterPro" id="IPR007404">
    <property type="entry name" value="YdjM-like"/>
</dbReference>
<dbReference type="AlphaFoldDB" id="A0A014N3R7"/>
<dbReference type="EMBL" id="JFHN01000068">
    <property type="protein sequence ID" value="EXU74063.1"/>
    <property type="molecule type" value="Genomic_DNA"/>
</dbReference>
<dbReference type="InterPro" id="IPR016956">
    <property type="entry name" value="YdjM"/>
</dbReference>
<keyword evidence="2" id="KW-1185">Reference proteome</keyword>
<dbReference type="PANTHER" id="PTHR35531">
    <property type="entry name" value="INNER MEMBRANE PROTEIN YBCI-RELATED"/>
    <property type="match status" value="1"/>
</dbReference>
<dbReference type="NCBIfam" id="NF008651">
    <property type="entry name" value="PRK11648.1"/>
    <property type="match status" value="1"/>
</dbReference>
<reference evidence="1 2" key="1">
    <citation type="submission" date="2014-02" db="EMBL/GenBank/DDBJ databases">
        <title>Draft genome of Erwinia mallotivora strain BT-MARDI, a papaya dieback pathogen.</title>
        <authorList>
            <person name="Redzuan R."/>
            <person name="Abu Bakar N."/>
            <person name="Badrun R."/>
            <person name="Mohd Raih M.F."/>
            <person name="Rozano L."/>
            <person name="Mat Amin N."/>
        </authorList>
    </citation>
    <scope>NUCLEOTIDE SEQUENCE [LARGE SCALE GENOMIC DNA]</scope>
    <source>
        <strain evidence="1 2">BT-MARDI</strain>
    </source>
</reference>
<dbReference type="STRING" id="69222.BG55_19410"/>
<dbReference type="PATRIC" id="fig|69222.5.peg.3959"/>
<organism evidence="1 2">
    <name type="scientific">Erwinia mallotivora</name>
    <dbReference type="NCBI Taxonomy" id="69222"/>
    <lineage>
        <taxon>Bacteria</taxon>
        <taxon>Pseudomonadati</taxon>
        <taxon>Pseudomonadota</taxon>
        <taxon>Gammaproteobacteria</taxon>
        <taxon>Enterobacterales</taxon>
        <taxon>Erwiniaceae</taxon>
        <taxon>Erwinia</taxon>
    </lineage>
</organism>
<evidence type="ECO:0000313" key="1">
    <source>
        <dbReference type="EMBL" id="EXU74063.1"/>
    </source>
</evidence>
<sequence>MTAEGHLIFAIASAIFAKRAELTPELASGDWWHIIPAALLTCLLPDIDHPKSFLGQRLKWISHPVARLFGHRGFTHSLLAVIAAVALLQLKIPSQGIIPADAFQGLVLGYLSHIAADMLTPAGVPLLWPCRWRFRLPLLNSQKGNQLERALCLALVGYAMWFPPGMPPSGANGWPAQIINAVQNSIGRLIKQQPAW</sequence>
<dbReference type="Pfam" id="PF04307">
    <property type="entry name" value="YdjM"/>
    <property type="match status" value="1"/>
</dbReference>
<dbReference type="RefSeq" id="WP_034940465.1">
    <property type="nucleotide sequence ID" value="NZ_JFHN01000068.1"/>
</dbReference>
<accession>A0A014N3R7</accession>
<dbReference type="PIRSF" id="PIRSF030780">
    <property type="entry name" value="Md_memb_hyd_prd"/>
    <property type="match status" value="1"/>
</dbReference>
<dbReference type="OrthoDB" id="5459053at2"/>
<proteinExistence type="predicted"/>
<evidence type="ECO:0000313" key="2">
    <source>
        <dbReference type="Proteomes" id="UP000019918"/>
    </source>
</evidence>
<dbReference type="PANTHER" id="PTHR35531:SF1">
    <property type="entry name" value="INNER MEMBRANE PROTEIN YBCI-RELATED"/>
    <property type="match status" value="1"/>
</dbReference>